<evidence type="ECO:0000313" key="4">
    <source>
        <dbReference type="Proteomes" id="UP000306912"/>
    </source>
</evidence>
<dbReference type="GO" id="GO:0003676">
    <property type="term" value="F:nucleic acid binding"/>
    <property type="evidence" value="ECO:0007669"/>
    <property type="project" value="InterPro"/>
</dbReference>
<sequence length="202" mass="23203">MIEQKVMVFDVETTGFNPSRDKLLEFGYRLVTPDGEVDQQSILLRRSYIPPKIQQLTGITMEMSKQDGVEEAELLEHLQGVITPDVLLVAHNIPFDLPFLNVFFSKHVANHQLLTNDFIDTLTLARAYCPAPHKLGDVCRYLNIPLENAHRALNDVIATWQVFDTLNDNYDIDEFRNVIAYKTKYGVNKNLQLNGKEVYKSY</sequence>
<keyword evidence="4" id="KW-1185">Reference proteome</keyword>
<dbReference type="InterPro" id="IPR012337">
    <property type="entry name" value="RNaseH-like_sf"/>
</dbReference>
<evidence type="ECO:0000256" key="1">
    <source>
        <dbReference type="ARBA" id="ARBA00022839"/>
    </source>
</evidence>
<dbReference type="RefSeq" id="WP_138191404.1">
    <property type="nucleotide sequence ID" value="NZ_VBWP01000007.1"/>
</dbReference>
<dbReference type="SUPFAM" id="SSF53098">
    <property type="entry name" value="Ribonuclease H-like"/>
    <property type="match status" value="1"/>
</dbReference>
<dbReference type="AlphaFoldDB" id="A0A5R8QA04"/>
<keyword evidence="1 3" id="KW-0269">Exonuclease</keyword>
<dbReference type="Pfam" id="PF00929">
    <property type="entry name" value="RNase_T"/>
    <property type="match status" value="1"/>
</dbReference>
<feature type="domain" description="Exonuclease" evidence="2">
    <location>
        <begin position="5"/>
        <end position="172"/>
    </location>
</feature>
<keyword evidence="1 3" id="KW-0540">Nuclease</keyword>
<dbReference type="GO" id="GO:0045004">
    <property type="term" value="P:DNA replication proofreading"/>
    <property type="evidence" value="ECO:0007669"/>
    <property type="project" value="TreeGrafter"/>
</dbReference>
<dbReference type="InterPro" id="IPR013520">
    <property type="entry name" value="Ribonucl_H"/>
</dbReference>
<dbReference type="InParanoid" id="A0A5R8QA04"/>
<organism evidence="3 4">
    <name type="scientific">Culicoidibacter larvae</name>
    <dbReference type="NCBI Taxonomy" id="2579976"/>
    <lineage>
        <taxon>Bacteria</taxon>
        <taxon>Bacillati</taxon>
        <taxon>Bacillota</taxon>
        <taxon>Culicoidibacteria</taxon>
        <taxon>Culicoidibacterales</taxon>
        <taxon>Culicoidibacteraceae</taxon>
        <taxon>Culicoidibacter</taxon>
    </lineage>
</organism>
<dbReference type="FunFam" id="3.30.420.10:FF:000045">
    <property type="entry name" value="3'-5' exonuclease DinG"/>
    <property type="match status" value="1"/>
</dbReference>
<dbReference type="InterPro" id="IPR036397">
    <property type="entry name" value="RNaseH_sf"/>
</dbReference>
<comment type="caution">
    <text evidence="3">The sequence shown here is derived from an EMBL/GenBank/DDBJ whole genome shotgun (WGS) entry which is preliminary data.</text>
</comment>
<proteinExistence type="predicted"/>
<protein>
    <submittedName>
        <fullName evidence="3">3'-5' exonuclease</fullName>
    </submittedName>
</protein>
<dbReference type="PANTHER" id="PTHR30231:SF41">
    <property type="entry name" value="DNA POLYMERASE III SUBUNIT EPSILON"/>
    <property type="match status" value="1"/>
</dbReference>
<dbReference type="SMART" id="SM00479">
    <property type="entry name" value="EXOIII"/>
    <property type="match status" value="1"/>
</dbReference>
<evidence type="ECO:0000259" key="2">
    <source>
        <dbReference type="SMART" id="SM00479"/>
    </source>
</evidence>
<accession>A0A5R8QA04</accession>
<name>A0A5R8QA04_9FIRM</name>
<keyword evidence="1 3" id="KW-0378">Hydrolase</keyword>
<reference evidence="3 4" key="1">
    <citation type="submission" date="2019-05" db="EMBL/GenBank/DDBJ databases">
        <title>Culicoidintestinum kansasii gen. nov., sp. nov. from the gastrointestinal tract of the biting midge, Culicoides sonorensis.</title>
        <authorList>
            <person name="Neupane S."/>
            <person name="Ghosh A."/>
            <person name="Gunther S."/>
            <person name="Martin K."/>
            <person name="Zurek L."/>
        </authorList>
    </citation>
    <scope>NUCLEOTIDE SEQUENCE [LARGE SCALE GENOMIC DNA]</scope>
    <source>
        <strain evidence="3 4">CS-1</strain>
    </source>
</reference>
<gene>
    <name evidence="3" type="ORF">FEZ08_08615</name>
</gene>
<dbReference type="PANTHER" id="PTHR30231">
    <property type="entry name" value="DNA POLYMERASE III SUBUNIT EPSILON"/>
    <property type="match status" value="1"/>
</dbReference>
<evidence type="ECO:0000313" key="3">
    <source>
        <dbReference type="EMBL" id="TLG72754.1"/>
    </source>
</evidence>
<dbReference type="GO" id="GO:0005829">
    <property type="term" value="C:cytosol"/>
    <property type="evidence" value="ECO:0007669"/>
    <property type="project" value="TreeGrafter"/>
</dbReference>
<dbReference type="OrthoDB" id="9804290at2"/>
<dbReference type="GO" id="GO:0008408">
    <property type="term" value="F:3'-5' exonuclease activity"/>
    <property type="evidence" value="ECO:0007669"/>
    <property type="project" value="TreeGrafter"/>
</dbReference>
<dbReference type="Proteomes" id="UP000306912">
    <property type="component" value="Unassembled WGS sequence"/>
</dbReference>
<dbReference type="EMBL" id="VBWP01000007">
    <property type="protein sequence ID" value="TLG72754.1"/>
    <property type="molecule type" value="Genomic_DNA"/>
</dbReference>
<dbReference type="Gene3D" id="3.30.420.10">
    <property type="entry name" value="Ribonuclease H-like superfamily/Ribonuclease H"/>
    <property type="match status" value="1"/>
</dbReference>
<dbReference type="CDD" id="cd06127">
    <property type="entry name" value="DEDDh"/>
    <property type="match status" value="1"/>
</dbReference>